<sequence length="768" mass="86179">MTRTAIDLSHRLKKLPLTRLFLFCIFFSIAATEIIVGAMGLLLKGEITYDYLLTGFFASLCVAALVSSVLIFFLNLHRLDKDALRTSEERWKFALEGAGDGVWDWNLQTGEVFFSPRCKEILGYDEDDYESRILSWESTIYPDDFQRVMSELQAHLDGDTDSYSNEHRARYKDGSWKWLLTRGKVIDRDTNGKALRMIGTQTDISLRKQAEEAVQLAALVFENGSEGMVVTGADGTIVAINPSFTQLTGYTPEDVIGKNPKILQSGRQDAMFYQAMWRKLVTTGHWEGEIWNRRKNGEVYAEWLSINSIFNSDGSVNRRVALFSDITKRKQSEELIWRQANFDPLTGLPNRSMFRDRLEQAVKKTHRVNSSLALMFIDLDRFKEINDTLGHEVGDALLVDAAQRLIHCVRDTDTVARLGGDEFTVILGDLDATDSAERIAHSILNSLAQPFQLGSEKSQISASIGITFYPKDATELEDLLKNADQAMYAAKDKGRNAYCCFTPSMHDAMLNRIQLTADLREALAENQFQVYYQPIVDITTGAISKAEALIRWLHPVRGLISPDDFIALAEDTGLITEIGAWVLRTACSQAKAWRNQGQPSLRIAVNVSARQFHDMHFIDTVSAVLIETGLPPEALELEITEGMMMHNMEHTIAVIQTLRVLGVQISEDDFGTGYSSLNYLKQFPIHTLKIDKSFIRDIGSDPDDAALVIAIIAMAKSLRLSIVAEGVETEQQLAFLRDQGCTQCQGYLFAKPMPEQEFGAFLAGPRKD</sequence>
<dbReference type="Gene3D" id="3.30.70.270">
    <property type="match status" value="1"/>
</dbReference>
<feature type="domain" description="EAL" evidence="8">
    <location>
        <begin position="512"/>
        <end position="766"/>
    </location>
</feature>
<feature type="domain" description="PAS" evidence="6">
    <location>
        <begin position="220"/>
        <end position="259"/>
    </location>
</feature>
<reference evidence="10 11" key="1">
    <citation type="submission" date="2018-02" db="EMBL/GenBank/DDBJ databases">
        <title>Subsurface microbial communities from deep shales in Ohio and West Virginia, USA.</title>
        <authorList>
            <person name="Wrighton K."/>
        </authorList>
    </citation>
    <scope>NUCLEOTIDE SEQUENCE [LARGE SCALE GENOMIC DNA]</scope>
    <source>
        <strain evidence="10 11">OWC-G53F</strain>
    </source>
</reference>
<dbReference type="EC" id="3.1.4.52" evidence="2"/>
<dbReference type="InterPro" id="IPR001633">
    <property type="entry name" value="EAL_dom"/>
</dbReference>
<evidence type="ECO:0000313" key="11">
    <source>
        <dbReference type="Proteomes" id="UP000238071"/>
    </source>
</evidence>
<dbReference type="PROSITE" id="PS50883">
    <property type="entry name" value="EAL"/>
    <property type="match status" value="1"/>
</dbReference>
<evidence type="ECO:0000259" key="6">
    <source>
        <dbReference type="PROSITE" id="PS50112"/>
    </source>
</evidence>
<feature type="transmembrane region" description="Helical" evidence="5">
    <location>
        <begin position="20"/>
        <end position="43"/>
    </location>
</feature>
<dbReference type="GO" id="GO:0071732">
    <property type="term" value="P:cellular response to nitric oxide"/>
    <property type="evidence" value="ECO:0007669"/>
    <property type="project" value="UniProtKB-ARBA"/>
</dbReference>
<keyword evidence="5" id="KW-1133">Transmembrane helix</keyword>
<dbReference type="CDD" id="cd01949">
    <property type="entry name" value="GGDEF"/>
    <property type="match status" value="1"/>
</dbReference>
<dbReference type="CDD" id="cd00130">
    <property type="entry name" value="PAS"/>
    <property type="match status" value="2"/>
</dbReference>
<dbReference type="PROSITE" id="PS50887">
    <property type="entry name" value="GGDEF"/>
    <property type="match status" value="1"/>
</dbReference>
<dbReference type="AlphaFoldDB" id="A0A2S6GR93"/>
<dbReference type="Gene3D" id="3.30.450.20">
    <property type="entry name" value="PAS domain"/>
    <property type="match status" value="2"/>
</dbReference>
<feature type="domain" description="PAC" evidence="7">
    <location>
        <begin position="163"/>
        <end position="216"/>
    </location>
</feature>
<dbReference type="Pfam" id="PF00563">
    <property type="entry name" value="EAL"/>
    <property type="match status" value="1"/>
</dbReference>
<evidence type="ECO:0000256" key="4">
    <source>
        <dbReference type="ARBA" id="ARBA00051114"/>
    </source>
</evidence>
<dbReference type="Pfam" id="PF13426">
    <property type="entry name" value="PAS_9"/>
    <property type="match status" value="1"/>
</dbReference>
<dbReference type="InterPro" id="IPR043128">
    <property type="entry name" value="Rev_trsase/Diguanyl_cyclase"/>
</dbReference>
<dbReference type="InterPro" id="IPR035965">
    <property type="entry name" value="PAS-like_dom_sf"/>
</dbReference>
<dbReference type="InterPro" id="IPR052155">
    <property type="entry name" value="Biofilm_reg_signaling"/>
</dbReference>
<dbReference type="Pfam" id="PF00990">
    <property type="entry name" value="GGDEF"/>
    <property type="match status" value="1"/>
</dbReference>
<comment type="catalytic activity">
    <reaction evidence="4">
        <text>3',3'-c-di-GMP + H2O = 5'-phosphoguanylyl(3'-&gt;5')guanosine + H(+)</text>
        <dbReference type="Rhea" id="RHEA:24902"/>
        <dbReference type="ChEBI" id="CHEBI:15377"/>
        <dbReference type="ChEBI" id="CHEBI:15378"/>
        <dbReference type="ChEBI" id="CHEBI:58754"/>
        <dbReference type="ChEBI" id="CHEBI:58805"/>
        <dbReference type="EC" id="3.1.4.52"/>
    </reaction>
    <physiologicalReaction direction="left-to-right" evidence="4">
        <dbReference type="Rhea" id="RHEA:24903"/>
    </physiologicalReaction>
</comment>
<dbReference type="SUPFAM" id="SSF55073">
    <property type="entry name" value="Nucleotide cyclase"/>
    <property type="match status" value="1"/>
</dbReference>
<proteinExistence type="predicted"/>
<dbReference type="GO" id="GO:0071111">
    <property type="term" value="F:cyclic-guanylate-specific phosphodiesterase activity"/>
    <property type="evidence" value="ECO:0007669"/>
    <property type="project" value="UniProtKB-EC"/>
</dbReference>
<dbReference type="PANTHER" id="PTHR44757">
    <property type="entry name" value="DIGUANYLATE CYCLASE DGCP"/>
    <property type="match status" value="1"/>
</dbReference>
<dbReference type="PROSITE" id="PS50113">
    <property type="entry name" value="PAC"/>
    <property type="match status" value="2"/>
</dbReference>
<name>A0A2S6GR93_9GAMM</name>
<dbReference type="NCBIfam" id="TIGR00254">
    <property type="entry name" value="GGDEF"/>
    <property type="match status" value="1"/>
</dbReference>
<keyword evidence="3" id="KW-0973">c-di-GMP</keyword>
<dbReference type="SUPFAM" id="SSF141868">
    <property type="entry name" value="EAL domain-like"/>
    <property type="match status" value="1"/>
</dbReference>
<dbReference type="Proteomes" id="UP000238071">
    <property type="component" value="Unassembled WGS sequence"/>
</dbReference>
<dbReference type="PANTHER" id="PTHR44757:SF2">
    <property type="entry name" value="BIOFILM ARCHITECTURE MAINTENANCE PROTEIN MBAA"/>
    <property type="match status" value="1"/>
</dbReference>
<dbReference type="Gene3D" id="3.20.20.450">
    <property type="entry name" value="EAL domain"/>
    <property type="match status" value="1"/>
</dbReference>
<dbReference type="InterPro" id="IPR035919">
    <property type="entry name" value="EAL_sf"/>
</dbReference>
<dbReference type="SMART" id="SM00052">
    <property type="entry name" value="EAL"/>
    <property type="match status" value="1"/>
</dbReference>
<keyword evidence="5" id="KW-0472">Membrane</keyword>
<dbReference type="OrthoDB" id="5571542at2"/>
<evidence type="ECO:0000313" key="10">
    <source>
        <dbReference type="EMBL" id="PPK67744.1"/>
    </source>
</evidence>
<evidence type="ECO:0000259" key="7">
    <source>
        <dbReference type="PROSITE" id="PS50113"/>
    </source>
</evidence>
<organism evidence="10 11">
    <name type="scientific">Methylobacter tundripaludum</name>
    <dbReference type="NCBI Taxonomy" id="173365"/>
    <lineage>
        <taxon>Bacteria</taxon>
        <taxon>Pseudomonadati</taxon>
        <taxon>Pseudomonadota</taxon>
        <taxon>Gammaproteobacteria</taxon>
        <taxon>Methylococcales</taxon>
        <taxon>Methylococcaceae</taxon>
        <taxon>Methylobacter</taxon>
    </lineage>
</organism>
<feature type="domain" description="PAC" evidence="7">
    <location>
        <begin position="286"/>
        <end position="338"/>
    </location>
</feature>
<comment type="cofactor">
    <cofactor evidence="1">
        <name>Mg(2+)</name>
        <dbReference type="ChEBI" id="CHEBI:18420"/>
    </cofactor>
</comment>
<dbReference type="InterPro" id="IPR029787">
    <property type="entry name" value="Nucleotide_cyclase"/>
</dbReference>
<dbReference type="CDD" id="cd01948">
    <property type="entry name" value="EAL"/>
    <property type="match status" value="1"/>
</dbReference>
<feature type="transmembrane region" description="Helical" evidence="5">
    <location>
        <begin position="55"/>
        <end position="76"/>
    </location>
</feature>
<dbReference type="InterPro" id="IPR013655">
    <property type="entry name" value="PAS_fold_3"/>
</dbReference>
<feature type="domain" description="PAS" evidence="6">
    <location>
        <begin position="87"/>
        <end position="159"/>
    </location>
</feature>
<dbReference type="Pfam" id="PF08447">
    <property type="entry name" value="PAS_3"/>
    <property type="match status" value="1"/>
</dbReference>
<dbReference type="EMBL" id="PTIY01000013">
    <property type="protein sequence ID" value="PPK67744.1"/>
    <property type="molecule type" value="Genomic_DNA"/>
</dbReference>
<dbReference type="RefSeq" id="WP_104424778.1">
    <property type="nucleotide sequence ID" value="NZ_PTIY01000013.1"/>
</dbReference>
<dbReference type="SMART" id="SM00091">
    <property type="entry name" value="PAS"/>
    <property type="match status" value="2"/>
</dbReference>
<evidence type="ECO:0000256" key="2">
    <source>
        <dbReference type="ARBA" id="ARBA00012282"/>
    </source>
</evidence>
<dbReference type="InterPro" id="IPR001610">
    <property type="entry name" value="PAC"/>
</dbReference>
<accession>A0A2S6GR93</accession>
<dbReference type="FunFam" id="3.20.20.450:FF:000001">
    <property type="entry name" value="Cyclic di-GMP phosphodiesterase yahA"/>
    <property type="match status" value="1"/>
</dbReference>
<evidence type="ECO:0000256" key="5">
    <source>
        <dbReference type="SAM" id="Phobius"/>
    </source>
</evidence>
<dbReference type="SUPFAM" id="SSF55785">
    <property type="entry name" value="PYP-like sensor domain (PAS domain)"/>
    <property type="match status" value="2"/>
</dbReference>
<gene>
    <name evidence="10" type="ORF">B0F88_11384</name>
</gene>
<dbReference type="SMART" id="SM00086">
    <property type="entry name" value="PAC"/>
    <property type="match status" value="2"/>
</dbReference>
<evidence type="ECO:0000256" key="3">
    <source>
        <dbReference type="ARBA" id="ARBA00022636"/>
    </source>
</evidence>
<comment type="caution">
    <text evidence="10">The sequence shown here is derived from an EMBL/GenBank/DDBJ whole genome shotgun (WGS) entry which is preliminary data.</text>
</comment>
<evidence type="ECO:0000259" key="9">
    <source>
        <dbReference type="PROSITE" id="PS50887"/>
    </source>
</evidence>
<dbReference type="PROSITE" id="PS50112">
    <property type="entry name" value="PAS"/>
    <property type="match status" value="2"/>
</dbReference>
<protein>
    <recommendedName>
        <fullName evidence="2">cyclic-guanylate-specific phosphodiesterase</fullName>
        <ecNumber evidence="2">3.1.4.52</ecNumber>
    </recommendedName>
</protein>
<keyword evidence="5" id="KW-0812">Transmembrane</keyword>
<dbReference type="InterPro" id="IPR000160">
    <property type="entry name" value="GGDEF_dom"/>
</dbReference>
<evidence type="ECO:0000256" key="1">
    <source>
        <dbReference type="ARBA" id="ARBA00001946"/>
    </source>
</evidence>
<dbReference type="NCBIfam" id="TIGR00229">
    <property type="entry name" value="sensory_box"/>
    <property type="match status" value="2"/>
</dbReference>
<keyword evidence="11" id="KW-1185">Reference proteome</keyword>
<feature type="domain" description="GGDEF" evidence="9">
    <location>
        <begin position="370"/>
        <end position="503"/>
    </location>
</feature>
<evidence type="ECO:0000259" key="8">
    <source>
        <dbReference type="PROSITE" id="PS50883"/>
    </source>
</evidence>
<dbReference type="InterPro" id="IPR000700">
    <property type="entry name" value="PAS-assoc_C"/>
</dbReference>
<dbReference type="SMART" id="SM00267">
    <property type="entry name" value="GGDEF"/>
    <property type="match status" value="1"/>
</dbReference>
<dbReference type="InterPro" id="IPR000014">
    <property type="entry name" value="PAS"/>
</dbReference>
<dbReference type="FunFam" id="3.30.70.270:FF:000001">
    <property type="entry name" value="Diguanylate cyclase domain protein"/>
    <property type="match status" value="1"/>
</dbReference>